<dbReference type="RefSeq" id="WP_226184748.1">
    <property type="nucleotide sequence ID" value="NZ_JAJADQ010000004.1"/>
</dbReference>
<organism evidence="1 2">
    <name type="scientific">Hymenobacter nitidus</name>
    <dbReference type="NCBI Taxonomy" id="2880929"/>
    <lineage>
        <taxon>Bacteria</taxon>
        <taxon>Pseudomonadati</taxon>
        <taxon>Bacteroidota</taxon>
        <taxon>Cytophagia</taxon>
        <taxon>Cytophagales</taxon>
        <taxon>Hymenobacteraceae</taxon>
        <taxon>Hymenobacter</taxon>
    </lineage>
</organism>
<comment type="caution">
    <text evidence="1">The sequence shown here is derived from an EMBL/GenBank/DDBJ whole genome shotgun (WGS) entry which is preliminary data.</text>
</comment>
<gene>
    <name evidence="1" type="ORF">LGH70_08420</name>
</gene>
<name>A0ABS8AF16_9BACT</name>
<sequence>MPALWQQLQRGYRENKNQTFTDPARKNDWKVFLLDVRQPHIPLATLARIKAPAFIMAGDRDVIRPEHMVAIYQHLPRAWLWIVPNSGHATLQEHADEFNRKTDAFFRAPSIPAPAR</sequence>
<reference evidence="1" key="1">
    <citation type="submission" date="2021-10" db="EMBL/GenBank/DDBJ databases">
        <authorList>
            <person name="Dean J.D."/>
            <person name="Kim M.K."/>
            <person name="Newey C.N."/>
            <person name="Stoker T.S."/>
            <person name="Thompson D.W."/>
            <person name="Grose J.H."/>
        </authorList>
    </citation>
    <scope>NUCLEOTIDE SEQUENCE</scope>
    <source>
        <strain evidence="1">BT635</strain>
    </source>
</reference>
<dbReference type="Gene3D" id="3.40.50.1820">
    <property type="entry name" value="alpha/beta hydrolase"/>
    <property type="match status" value="1"/>
</dbReference>
<dbReference type="Proteomes" id="UP001165297">
    <property type="component" value="Unassembled WGS sequence"/>
</dbReference>
<dbReference type="EMBL" id="JAJADQ010000004">
    <property type="protein sequence ID" value="MCB2377604.1"/>
    <property type="molecule type" value="Genomic_DNA"/>
</dbReference>
<dbReference type="InterPro" id="IPR029058">
    <property type="entry name" value="AB_hydrolase_fold"/>
</dbReference>
<accession>A0ABS8AF16</accession>
<dbReference type="SUPFAM" id="SSF53474">
    <property type="entry name" value="alpha/beta-Hydrolases"/>
    <property type="match status" value="1"/>
</dbReference>
<keyword evidence="1" id="KW-0378">Hydrolase</keyword>
<keyword evidence="2" id="KW-1185">Reference proteome</keyword>
<proteinExistence type="predicted"/>
<evidence type="ECO:0000313" key="2">
    <source>
        <dbReference type="Proteomes" id="UP001165297"/>
    </source>
</evidence>
<dbReference type="GO" id="GO:0016787">
    <property type="term" value="F:hydrolase activity"/>
    <property type="evidence" value="ECO:0007669"/>
    <property type="project" value="UniProtKB-KW"/>
</dbReference>
<protein>
    <submittedName>
        <fullName evidence="1">Alpha/beta hydrolase</fullName>
    </submittedName>
</protein>
<evidence type="ECO:0000313" key="1">
    <source>
        <dbReference type="EMBL" id="MCB2377604.1"/>
    </source>
</evidence>